<dbReference type="Pfam" id="PF01872">
    <property type="entry name" value="RibD_C"/>
    <property type="match status" value="1"/>
</dbReference>
<dbReference type="Gene3D" id="3.40.430.10">
    <property type="entry name" value="Dihydrofolate Reductase, subunit A"/>
    <property type="match status" value="1"/>
</dbReference>
<dbReference type="RefSeq" id="WP_203920682.1">
    <property type="nucleotide sequence ID" value="NZ_BONZ01000050.1"/>
</dbReference>
<comment type="caution">
    <text evidence="2">The sequence shown here is derived from an EMBL/GenBank/DDBJ whole genome shotgun (WGS) entry which is preliminary data.</text>
</comment>
<dbReference type="EMBL" id="BONZ01000050">
    <property type="protein sequence ID" value="GIH17110.1"/>
    <property type="molecule type" value="Genomic_DNA"/>
</dbReference>
<dbReference type="InterPro" id="IPR024072">
    <property type="entry name" value="DHFR-like_dom_sf"/>
</dbReference>
<reference evidence="2" key="1">
    <citation type="submission" date="2021-01" db="EMBL/GenBank/DDBJ databases">
        <title>Whole genome shotgun sequence of Rugosimonospora africana NBRC 104875.</title>
        <authorList>
            <person name="Komaki H."/>
            <person name="Tamura T."/>
        </authorList>
    </citation>
    <scope>NUCLEOTIDE SEQUENCE</scope>
    <source>
        <strain evidence="2">NBRC 104875</strain>
    </source>
</reference>
<dbReference type="InterPro" id="IPR002734">
    <property type="entry name" value="RibDG_C"/>
</dbReference>
<sequence length="198" mass="21903">MSRLILQMQTSIDGYVDSELPDSRWQAWNWGPDWPWSAGLRSFFNRVFAQASGILLSRPMVDEGYLDHWRATAERHPGEPDYDFARAIGALPRFAVSRSGEPERHWPNLTVLNGDLAGIVGRAKERAGGDVLCFGGAGLANALVRADLVDELQLFINPGFAGGGRRIFDESMATRHYRAADAEAYPCGIVVTRWAKPA</sequence>
<dbReference type="SUPFAM" id="SSF53597">
    <property type="entry name" value="Dihydrofolate reductase-like"/>
    <property type="match status" value="1"/>
</dbReference>
<protein>
    <submittedName>
        <fullName evidence="2">Deaminase</fullName>
    </submittedName>
</protein>
<feature type="domain" description="Bacterial bifunctional deaminase-reductase C-terminal" evidence="1">
    <location>
        <begin position="4"/>
        <end position="191"/>
    </location>
</feature>
<keyword evidence="3" id="KW-1185">Reference proteome</keyword>
<proteinExistence type="predicted"/>
<dbReference type="AlphaFoldDB" id="A0A8J3VSC7"/>
<evidence type="ECO:0000259" key="1">
    <source>
        <dbReference type="Pfam" id="PF01872"/>
    </source>
</evidence>
<organism evidence="2 3">
    <name type="scientific">Rugosimonospora africana</name>
    <dbReference type="NCBI Taxonomy" id="556532"/>
    <lineage>
        <taxon>Bacteria</taxon>
        <taxon>Bacillati</taxon>
        <taxon>Actinomycetota</taxon>
        <taxon>Actinomycetes</taxon>
        <taxon>Micromonosporales</taxon>
        <taxon>Micromonosporaceae</taxon>
        <taxon>Rugosimonospora</taxon>
    </lineage>
</organism>
<evidence type="ECO:0000313" key="3">
    <source>
        <dbReference type="Proteomes" id="UP000642748"/>
    </source>
</evidence>
<dbReference type="Proteomes" id="UP000642748">
    <property type="component" value="Unassembled WGS sequence"/>
</dbReference>
<evidence type="ECO:0000313" key="2">
    <source>
        <dbReference type="EMBL" id="GIH17110.1"/>
    </source>
</evidence>
<accession>A0A8J3VSC7</accession>
<dbReference type="GO" id="GO:0009231">
    <property type="term" value="P:riboflavin biosynthetic process"/>
    <property type="evidence" value="ECO:0007669"/>
    <property type="project" value="InterPro"/>
</dbReference>
<gene>
    <name evidence="2" type="ORF">Raf01_52820</name>
</gene>
<name>A0A8J3VSC7_9ACTN</name>
<dbReference type="GO" id="GO:0008703">
    <property type="term" value="F:5-amino-6-(5-phosphoribosylamino)uracil reductase activity"/>
    <property type="evidence" value="ECO:0007669"/>
    <property type="project" value="InterPro"/>
</dbReference>